<accession>X0XLU4</accession>
<feature type="domain" description="NADP-dependent oxidoreductase" evidence="1">
    <location>
        <begin position="1"/>
        <end position="55"/>
    </location>
</feature>
<protein>
    <recommendedName>
        <fullName evidence="1">NADP-dependent oxidoreductase domain-containing protein</fullName>
    </recommendedName>
</protein>
<sequence length="87" mass="9400">EHDITPAQLALLWVKDQPGITAPLAGARTLEQLEGVLPVLEMTLTDELRAACDELVPPGTNVANFLNTALWGQQKTDLPWGDGSPRL</sequence>
<dbReference type="SUPFAM" id="SSF51430">
    <property type="entry name" value="NAD(P)-linked oxidoreductase"/>
    <property type="match status" value="1"/>
</dbReference>
<evidence type="ECO:0000313" key="2">
    <source>
        <dbReference type="EMBL" id="GAG25926.1"/>
    </source>
</evidence>
<evidence type="ECO:0000259" key="1">
    <source>
        <dbReference type="Pfam" id="PF00248"/>
    </source>
</evidence>
<feature type="non-terminal residue" evidence="2">
    <location>
        <position position="1"/>
    </location>
</feature>
<dbReference type="EMBL" id="BARS01038738">
    <property type="protein sequence ID" value="GAG25926.1"/>
    <property type="molecule type" value="Genomic_DNA"/>
</dbReference>
<comment type="caution">
    <text evidence="2">The sequence shown here is derived from an EMBL/GenBank/DDBJ whole genome shotgun (WGS) entry which is preliminary data.</text>
</comment>
<organism evidence="2">
    <name type="scientific">marine sediment metagenome</name>
    <dbReference type="NCBI Taxonomy" id="412755"/>
    <lineage>
        <taxon>unclassified sequences</taxon>
        <taxon>metagenomes</taxon>
        <taxon>ecological metagenomes</taxon>
    </lineage>
</organism>
<gene>
    <name evidence="2" type="ORF">S01H1_59239</name>
</gene>
<dbReference type="AlphaFoldDB" id="X0XLU4"/>
<dbReference type="InterPro" id="IPR036812">
    <property type="entry name" value="NAD(P)_OxRdtase_dom_sf"/>
</dbReference>
<dbReference type="Gene3D" id="3.20.20.100">
    <property type="entry name" value="NADP-dependent oxidoreductase domain"/>
    <property type="match status" value="1"/>
</dbReference>
<proteinExistence type="predicted"/>
<dbReference type="Pfam" id="PF00248">
    <property type="entry name" value="Aldo_ket_red"/>
    <property type="match status" value="1"/>
</dbReference>
<name>X0XLU4_9ZZZZ</name>
<dbReference type="InterPro" id="IPR023210">
    <property type="entry name" value="NADP_OxRdtase_dom"/>
</dbReference>
<reference evidence="2" key="1">
    <citation type="journal article" date="2014" name="Front. Microbiol.">
        <title>High frequency of phylogenetically diverse reductive dehalogenase-homologous genes in deep subseafloor sedimentary metagenomes.</title>
        <authorList>
            <person name="Kawai M."/>
            <person name="Futagami T."/>
            <person name="Toyoda A."/>
            <person name="Takaki Y."/>
            <person name="Nishi S."/>
            <person name="Hori S."/>
            <person name="Arai W."/>
            <person name="Tsubouchi T."/>
            <person name="Morono Y."/>
            <person name="Uchiyama I."/>
            <person name="Ito T."/>
            <person name="Fujiyama A."/>
            <person name="Inagaki F."/>
            <person name="Takami H."/>
        </authorList>
    </citation>
    <scope>NUCLEOTIDE SEQUENCE</scope>
    <source>
        <strain evidence="2">Expedition CK06-06</strain>
    </source>
</reference>